<dbReference type="SUPFAM" id="SSF53633">
    <property type="entry name" value="Carbamate kinase-like"/>
    <property type="match status" value="1"/>
</dbReference>
<dbReference type="Gene3D" id="3.40.1160.10">
    <property type="entry name" value="Acetylglutamate kinase-like"/>
    <property type="match status" value="1"/>
</dbReference>
<dbReference type="Proteomes" id="UP000664815">
    <property type="component" value="Unassembled WGS sequence"/>
</dbReference>
<evidence type="ECO:0000313" key="2">
    <source>
        <dbReference type="Proteomes" id="UP000664815"/>
    </source>
</evidence>
<sequence>MNDAAPSPFAEQALPPWRRAVLKVGSSLLAADGGGLTPRFALGLAQFVSANLLAGREMVIVSSGAVAAGRAIVPRAAEAG</sequence>
<dbReference type="AlphaFoldDB" id="A0A9D8KY98"/>
<accession>A0A9D8KY98</accession>
<dbReference type="InterPro" id="IPR036393">
    <property type="entry name" value="AceGlu_kinase-like_sf"/>
</dbReference>
<gene>
    <name evidence="1" type="ORF">J0H45_00070</name>
</gene>
<protein>
    <submittedName>
        <fullName evidence="1">Glutamate 5-kinase</fullName>
    </submittedName>
</protein>
<reference evidence="1" key="1">
    <citation type="submission" date="2021-02" db="EMBL/GenBank/DDBJ databases">
        <title>Thiocyanate and organic carbon inputs drive convergent selection for specific autotrophic Afipia and Thiobacillus strains within complex microbiomes.</title>
        <authorList>
            <person name="Huddy R.J."/>
            <person name="Sachdeva R."/>
            <person name="Kadzinga F."/>
            <person name="Kantor R.S."/>
            <person name="Harrison S.T.L."/>
            <person name="Banfield J.F."/>
        </authorList>
    </citation>
    <scope>NUCLEOTIDE SEQUENCE</scope>
    <source>
        <strain evidence="1">SCN18_10_11_15_R1_P_69_7</strain>
    </source>
</reference>
<organism evidence="1 2">
    <name type="scientific">Stenotrophomonas nitritireducens</name>
    <dbReference type="NCBI Taxonomy" id="83617"/>
    <lineage>
        <taxon>Bacteria</taxon>
        <taxon>Pseudomonadati</taxon>
        <taxon>Pseudomonadota</taxon>
        <taxon>Gammaproteobacteria</taxon>
        <taxon>Lysobacterales</taxon>
        <taxon>Lysobacteraceae</taxon>
        <taxon>Stenotrophomonas</taxon>
    </lineage>
</organism>
<evidence type="ECO:0000313" key="1">
    <source>
        <dbReference type="EMBL" id="MBN8797751.1"/>
    </source>
</evidence>
<proteinExistence type="predicted"/>
<name>A0A9D8KY98_9GAMM</name>
<feature type="non-terminal residue" evidence="1">
    <location>
        <position position="80"/>
    </location>
</feature>
<dbReference type="EMBL" id="JAFKMG010000007">
    <property type="protein sequence ID" value="MBN8797751.1"/>
    <property type="molecule type" value="Genomic_DNA"/>
</dbReference>
<comment type="caution">
    <text evidence="1">The sequence shown here is derived from an EMBL/GenBank/DDBJ whole genome shotgun (WGS) entry which is preliminary data.</text>
</comment>